<dbReference type="STRING" id="101127.A0A1X2GYD9"/>
<keyword evidence="3 7" id="KW-0645">Protease</keyword>
<keyword evidence="6" id="KW-0325">Glycoprotein</keyword>
<dbReference type="Pfam" id="PF00450">
    <property type="entry name" value="Peptidase_S10"/>
    <property type="match status" value="1"/>
</dbReference>
<gene>
    <name evidence="8" type="ORF">DM01DRAFT_1388056</name>
</gene>
<dbReference type="GO" id="GO:0000324">
    <property type="term" value="C:fungal-type vacuole"/>
    <property type="evidence" value="ECO:0007669"/>
    <property type="project" value="TreeGrafter"/>
</dbReference>
<evidence type="ECO:0000313" key="9">
    <source>
        <dbReference type="Proteomes" id="UP000242146"/>
    </source>
</evidence>
<sequence length="403" mass="45481">SLAKYSGYIQVGHHGSEYFFWFFESRNDPENDPLTVWLNGGPGCSSMIGLWEEIGPCKVNEEGTAAVFNQRGSWNKISNLLFVDQPVNVGFSYGDEIINTTSQAAPLFYDFLQRFYKSFPKYRQNPLLIFGESYGGHYAPAFASYILERNNKLAHNEVHINLVRVGLGNSLVDPMIQYQYYEPMACRSTYGSVLSKKDCESMQEDLPTCLALIKKCYMVGSEDDCVTASAFCIKYVQTVYKNSNRSLSDIRTSEEIPATYTRFLNATSTRKAIGVKLAFQPCSYDVGMGFISSGDAMRNFAPHVASLLNHGVQVLLYAGDADYLCNWMGNYAWSNQLRFQGADDYRLQELQGWRMDGKEVGQAKHGGNLTFVRVYQAGHRVPYYQPEVALQMFTTLIRGLPFV</sequence>
<evidence type="ECO:0000256" key="5">
    <source>
        <dbReference type="ARBA" id="ARBA00022801"/>
    </source>
</evidence>
<evidence type="ECO:0000256" key="1">
    <source>
        <dbReference type="ARBA" id="ARBA00009431"/>
    </source>
</evidence>
<dbReference type="Gene3D" id="1.10.287.410">
    <property type="match status" value="1"/>
</dbReference>
<keyword evidence="5 7" id="KW-0378">Hydrolase</keyword>
<comment type="caution">
    <text evidence="8">The sequence shown here is derived from an EMBL/GenBank/DDBJ whole genome shotgun (WGS) entry which is preliminary data.</text>
</comment>
<dbReference type="PROSITE" id="PS00131">
    <property type="entry name" value="CARBOXYPEPT_SER_SER"/>
    <property type="match status" value="1"/>
</dbReference>
<evidence type="ECO:0000256" key="2">
    <source>
        <dbReference type="ARBA" id="ARBA00022645"/>
    </source>
</evidence>
<dbReference type="GO" id="GO:0006508">
    <property type="term" value="P:proteolysis"/>
    <property type="evidence" value="ECO:0007669"/>
    <property type="project" value="UniProtKB-KW"/>
</dbReference>
<dbReference type="Proteomes" id="UP000242146">
    <property type="component" value="Unassembled WGS sequence"/>
</dbReference>
<dbReference type="PRINTS" id="PR00724">
    <property type="entry name" value="CRBOXYPTASEC"/>
</dbReference>
<feature type="non-terminal residue" evidence="8">
    <location>
        <position position="1"/>
    </location>
</feature>
<name>A0A1X2GYD9_9FUNG</name>
<dbReference type="InterPro" id="IPR018202">
    <property type="entry name" value="Ser_caboxypep_ser_AS"/>
</dbReference>
<dbReference type="PANTHER" id="PTHR11802:SF113">
    <property type="entry name" value="SERINE CARBOXYPEPTIDASE CTSA-4.1"/>
    <property type="match status" value="1"/>
</dbReference>
<keyword evidence="4" id="KW-0732">Signal</keyword>
<dbReference type="AlphaFoldDB" id="A0A1X2GYD9"/>
<evidence type="ECO:0000256" key="4">
    <source>
        <dbReference type="ARBA" id="ARBA00022729"/>
    </source>
</evidence>
<dbReference type="SUPFAM" id="SSF53474">
    <property type="entry name" value="alpha/beta-Hydrolases"/>
    <property type="match status" value="1"/>
</dbReference>
<organism evidence="8 9">
    <name type="scientific">Hesseltinella vesiculosa</name>
    <dbReference type="NCBI Taxonomy" id="101127"/>
    <lineage>
        <taxon>Eukaryota</taxon>
        <taxon>Fungi</taxon>
        <taxon>Fungi incertae sedis</taxon>
        <taxon>Mucoromycota</taxon>
        <taxon>Mucoromycotina</taxon>
        <taxon>Mucoromycetes</taxon>
        <taxon>Mucorales</taxon>
        <taxon>Cunninghamellaceae</taxon>
        <taxon>Hesseltinella</taxon>
    </lineage>
</organism>
<dbReference type="EMBL" id="MCGT01000001">
    <property type="protein sequence ID" value="ORX63097.1"/>
    <property type="molecule type" value="Genomic_DNA"/>
</dbReference>
<reference evidence="8 9" key="1">
    <citation type="submission" date="2016-07" db="EMBL/GenBank/DDBJ databases">
        <title>Pervasive Adenine N6-methylation of Active Genes in Fungi.</title>
        <authorList>
            <consortium name="DOE Joint Genome Institute"/>
            <person name="Mondo S.J."/>
            <person name="Dannebaum R.O."/>
            <person name="Kuo R.C."/>
            <person name="Labutti K."/>
            <person name="Haridas S."/>
            <person name="Kuo A."/>
            <person name="Salamov A."/>
            <person name="Ahrendt S.R."/>
            <person name="Lipzen A."/>
            <person name="Sullivan W."/>
            <person name="Andreopoulos W.B."/>
            <person name="Clum A."/>
            <person name="Lindquist E."/>
            <person name="Daum C."/>
            <person name="Ramamoorthy G.K."/>
            <person name="Gryganskyi A."/>
            <person name="Culley D."/>
            <person name="Magnuson J.K."/>
            <person name="James T.Y."/>
            <person name="O'Malley M.A."/>
            <person name="Stajich J.E."/>
            <person name="Spatafora J.W."/>
            <person name="Visel A."/>
            <person name="Grigoriev I.V."/>
        </authorList>
    </citation>
    <scope>NUCLEOTIDE SEQUENCE [LARGE SCALE GENOMIC DNA]</scope>
    <source>
        <strain evidence="8 9">NRRL 3301</strain>
    </source>
</reference>
<keyword evidence="9" id="KW-1185">Reference proteome</keyword>
<dbReference type="PANTHER" id="PTHR11802">
    <property type="entry name" value="SERINE PROTEASE FAMILY S10 SERINE CARBOXYPEPTIDASE"/>
    <property type="match status" value="1"/>
</dbReference>
<protein>
    <recommendedName>
        <fullName evidence="7">Carboxypeptidase</fullName>
        <ecNumber evidence="7">3.4.16.-</ecNumber>
    </recommendedName>
</protein>
<evidence type="ECO:0000256" key="3">
    <source>
        <dbReference type="ARBA" id="ARBA00022670"/>
    </source>
</evidence>
<proteinExistence type="inferred from homology"/>
<dbReference type="PROSITE" id="PS00560">
    <property type="entry name" value="CARBOXYPEPT_SER_HIS"/>
    <property type="match status" value="1"/>
</dbReference>
<dbReference type="InterPro" id="IPR029058">
    <property type="entry name" value="AB_hydrolase_fold"/>
</dbReference>
<comment type="similarity">
    <text evidence="1 7">Belongs to the peptidase S10 family.</text>
</comment>
<dbReference type="Gene3D" id="3.40.50.1820">
    <property type="entry name" value="alpha/beta hydrolase"/>
    <property type="match status" value="1"/>
</dbReference>
<evidence type="ECO:0000313" key="8">
    <source>
        <dbReference type="EMBL" id="ORX63097.1"/>
    </source>
</evidence>
<dbReference type="InterPro" id="IPR001563">
    <property type="entry name" value="Peptidase_S10"/>
</dbReference>
<dbReference type="InterPro" id="IPR033124">
    <property type="entry name" value="Ser_caboxypep_his_AS"/>
</dbReference>
<evidence type="ECO:0000256" key="7">
    <source>
        <dbReference type="RuleBase" id="RU361156"/>
    </source>
</evidence>
<accession>A0A1X2GYD9</accession>
<evidence type="ECO:0000256" key="6">
    <source>
        <dbReference type="ARBA" id="ARBA00023180"/>
    </source>
</evidence>
<keyword evidence="2 7" id="KW-0121">Carboxypeptidase</keyword>
<dbReference type="EC" id="3.4.16.-" evidence="7"/>
<dbReference type="GO" id="GO:0004185">
    <property type="term" value="F:serine-type carboxypeptidase activity"/>
    <property type="evidence" value="ECO:0007669"/>
    <property type="project" value="UniProtKB-UniRule"/>
</dbReference>
<dbReference type="OrthoDB" id="443318at2759"/>